<protein>
    <submittedName>
        <fullName evidence="2">VWA domain-containing protein</fullName>
    </submittedName>
</protein>
<keyword evidence="3" id="KW-1185">Reference proteome</keyword>
<sequence length="489" mass="53009">MTAPAAGAADRSASAADQAAGEADRPTGLVGPAGTADPVAGVAERLTGLVGALRSHGVRIGTGETVDAAQALEALGLADRERLREGLAATLLHSTGQRWVFDPVFDMYFPRRVGAPSDSEAPADREDLRSRLAAALAADDQAAIAQLAVEAVDGFGGYGASPGSDGWSSYQTLDRLRPQTLMARVRDSVRAQRGGAGFTDRLLEDEIRRRIEAFRAQVATEARRRVAERRGRDEIARRAVAPTADRVDFLFAGRTQLAELRRVVQPLARKLATRLAARRRRATRGTIDLRRTLRGSLSTGGVPMRPVLRRRRPVRPELVLLCDVSGSVSGFSDFTMLLVQALHDQFSKVRVFAFVNRIDEVTGLLVHGTADPEGLGGRIQAEATLTGWHGSSDYGVALGEFDERYTDAVGPRTTVFVLGDARTNMSDPNLPAVRHLSERARRVYWLNPEQRSQWGTGDSAAPAYAELVEMHECRNARQLGELIARLLPV</sequence>
<evidence type="ECO:0000313" key="2">
    <source>
        <dbReference type="EMBL" id="GGN85011.1"/>
    </source>
</evidence>
<comment type="caution">
    <text evidence="2">The sequence shown here is derived from an EMBL/GenBank/DDBJ whole genome shotgun (WGS) entry which is preliminary data.</text>
</comment>
<dbReference type="SUPFAM" id="SSF53300">
    <property type="entry name" value="vWA-like"/>
    <property type="match status" value="1"/>
</dbReference>
<organism evidence="2 3">
    <name type="scientific">Streptomyces albiflavescens</name>
    <dbReference type="NCBI Taxonomy" id="1623582"/>
    <lineage>
        <taxon>Bacteria</taxon>
        <taxon>Bacillati</taxon>
        <taxon>Actinomycetota</taxon>
        <taxon>Actinomycetes</taxon>
        <taxon>Kitasatosporales</taxon>
        <taxon>Streptomycetaceae</taxon>
        <taxon>Streptomyces</taxon>
    </lineage>
</organism>
<reference evidence="2 3" key="1">
    <citation type="journal article" date="2014" name="Int. J. Syst. Evol. Microbiol.">
        <title>Complete genome sequence of Corynebacterium casei LMG S-19264T (=DSM 44701T), isolated from a smear-ripened cheese.</title>
        <authorList>
            <consortium name="US DOE Joint Genome Institute (JGI-PGF)"/>
            <person name="Walter F."/>
            <person name="Albersmeier A."/>
            <person name="Kalinowski J."/>
            <person name="Ruckert C."/>
        </authorList>
    </citation>
    <scope>NUCLEOTIDE SEQUENCE [LARGE SCALE GENOMIC DNA]</scope>
    <source>
        <strain evidence="2 3">CGMCC 4.7111</strain>
    </source>
</reference>
<evidence type="ECO:0000313" key="3">
    <source>
        <dbReference type="Proteomes" id="UP000600365"/>
    </source>
</evidence>
<dbReference type="Proteomes" id="UP000600365">
    <property type="component" value="Unassembled WGS sequence"/>
</dbReference>
<dbReference type="EMBL" id="BMMM01000017">
    <property type="protein sequence ID" value="GGN85011.1"/>
    <property type="molecule type" value="Genomic_DNA"/>
</dbReference>
<dbReference type="PANTHER" id="PTHR39338:SF5">
    <property type="entry name" value="BLR6139 PROTEIN"/>
    <property type="match status" value="1"/>
</dbReference>
<accession>A0A918D8B4</accession>
<dbReference type="InterPro" id="IPR008912">
    <property type="entry name" value="Uncharacterised_CoxE"/>
</dbReference>
<dbReference type="PANTHER" id="PTHR39338">
    <property type="entry name" value="BLL5662 PROTEIN-RELATED"/>
    <property type="match status" value="1"/>
</dbReference>
<dbReference type="AlphaFoldDB" id="A0A918D8B4"/>
<dbReference type="InterPro" id="IPR036465">
    <property type="entry name" value="vWFA_dom_sf"/>
</dbReference>
<name>A0A918D8B4_9ACTN</name>
<dbReference type="Pfam" id="PF05762">
    <property type="entry name" value="VWA_CoxE"/>
    <property type="match status" value="1"/>
</dbReference>
<dbReference type="PIRSF" id="PIRSF010256">
    <property type="entry name" value="CoxE_vWa"/>
    <property type="match status" value="1"/>
</dbReference>
<proteinExistence type="predicted"/>
<feature type="region of interest" description="Disordered" evidence="1">
    <location>
        <begin position="1"/>
        <end position="36"/>
    </location>
</feature>
<feature type="compositionally biased region" description="Low complexity" evidence="1">
    <location>
        <begin position="1"/>
        <end position="21"/>
    </location>
</feature>
<evidence type="ECO:0000256" key="1">
    <source>
        <dbReference type="SAM" id="MobiDB-lite"/>
    </source>
</evidence>
<dbReference type="InterPro" id="IPR011195">
    <property type="entry name" value="UCP010256"/>
</dbReference>
<gene>
    <name evidence="2" type="ORF">GCM10011579_075570</name>
</gene>